<sequence>MIRKIQYLFAISSKERFHRYLLKKGVKIGKNVNFKNRKTLDFDLSKPSLIEIGDNVFFNKYFTLLTHDAVSRLYRVKYKDYMPYSIGKVKIGNNVSFARRVTVLKGVTIGDNVFIGHGSLVSKDIPSNCIAVGRPAKPVCSLDEYYERSRRKYMEEMKEYYYHIKNKENRTPTVEDFKKEYSLFINGDKIDEFLESLDKRSNRKLKQEMEGNYDYYKRNHVAMFNGFDDMVASF</sequence>
<dbReference type="EMBL" id="RAPQ01000011">
    <property type="protein sequence ID" value="RKD98497.1"/>
    <property type="molecule type" value="Genomic_DNA"/>
</dbReference>
<proteinExistence type="inferred from homology"/>
<accession>A0A419WSS8</accession>
<protein>
    <submittedName>
        <fullName evidence="3">Transferase family hexapeptide repeat protein</fullName>
    </submittedName>
</protein>
<dbReference type="PANTHER" id="PTHR23416:SF23">
    <property type="entry name" value="ACETYLTRANSFERASE C18B11.09C-RELATED"/>
    <property type="match status" value="1"/>
</dbReference>
<comment type="caution">
    <text evidence="3">The sequence shown here is derived from an EMBL/GenBank/DDBJ whole genome shotgun (WGS) entry which is preliminary data.</text>
</comment>
<dbReference type="SUPFAM" id="SSF51161">
    <property type="entry name" value="Trimeric LpxA-like enzymes"/>
    <property type="match status" value="1"/>
</dbReference>
<dbReference type="Gene3D" id="2.160.10.10">
    <property type="entry name" value="Hexapeptide repeat proteins"/>
    <property type="match status" value="1"/>
</dbReference>
<evidence type="ECO:0000313" key="3">
    <source>
        <dbReference type="EMBL" id="RKD98497.1"/>
    </source>
</evidence>
<evidence type="ECO:0000313" key="4">
    <source>
        <dbReference type="Proteomes" id="UP000284531"/>
    </source>
</evidence>
<gene>
    <name evidence="3" type="ORF">BXY64_3356</name>
</gene>
<dbReference type="RefSeq" id="WP_120241092.1">
    <property type="nucleotide sequence ID" value="NZ_RAPQ01000011.1"/>
</dbReference>
<dbReference type="Pfam" id="PF00132">
    <property type="entry name" value="Hexapep"/>
    <property type="match status" value="1"/>
</dbReference>
<dbReference type="OrthoDB" id="9812571at2"/>
<dbReference type="GO" id="GO:0008374">
    <property type="term" value="F:O-acyltransferase activity"/>
    <property type="evidence" value="ECO:0007669"/>
    <property type="project" value="TreeGrafter"/>
</dbReference>
<comment type="similarity">
    <text evidence="1">Belongs to the transferase hexapeptide repeat family.</text>
</comment>
<name>A0A419WSS8_9BACT</name>
<dbReference type="InterPro" id="IPR051159">
    <property type="entry name" value="Hexapeptide_acetyltransf"/>
</dbReference>
<reference evidence="3 4" key="1">
    <citation type="submission" date="2018-09" db="EMBL/GenBank/DDBJ databases">
        <title>Genomic Encyclopedia of Archaeal and Bacterial Type Strains, Phase II (KMG-II): from individual species to whole genera.</title>
        <authorList>
            <person name="Goeker M."/>
        </authorList>
    </citation>
    <scope>NUCLEOTIDE SEQUENCE [LARGE SCALE GENOMIC DNA]</scope>
    <source>
        <strain evidence="3 4">DSM 21950</strain>
    </source>
</reference>
<dbReference type="CDD" id="cd04647">
    <property type="entry name" value="LbH_MAT_like"/>
    <property type="match status" value="1"/>
</dbReference>
<evidence type="ECO:0000256" key="2">
    <source>
        <dbReference type="ARBA" id="ARBA00022679"/>
    </source>
</evidence>
<dbReference type="AlphaFoldDB" id="A0A419WSS8"/>
<dbReference type="InterPro" id="IPR011004">
    <property type="entry name" value="Trimer_LpxA-like_sf"/>
</dbReference>
<dbReference type="InterPro" id="IPR001451">
    <property type="entry name" value="Hexapep"/>
</dbReference>
<organism evidence="3 4">
    <name type="scientific">Marinifilum flexuosum</name>
    <dbReference type="NCBI Taxonomy" id="1117708"/>
    <lineage>
        <taxon>Bacteria</taxon>
        <taxon>Pseudomonadati</taxon>
        <taxon>Bacteroidota</taxon>
        <taxon>Bacteroidia</taxon>
        <taxon>Marinilabiliales</taxon>
        <taxon>Marinifilaceae</taxon>
    </lineage>
</organism>
<evidence type="ECO:0000256" key="1">
    <source>
        <dbReference type="ARBA" id="ARBA00007274"/>
    </source>
</evidence>
<keyword evidence="2 3" id="KW-0808">Transferase</keyword>
<dbReference type="Proteomes" id="UP000284531">
    <property type="component" value="Unassembled WGS sequence"/>
</dbReference>
<keyword evidence="4" id="KW-1185">Reference proteome</keyword>
<dbReference type="PANTHER" id="PTHR23416">
    <property type="entry name" value="SIALIC ACID SYNTHASE-RELATED"/>
    <property type="match status" value="1"/>
</dbReference>